<dbReference type="EMBL" id="CP043939">
    <property type="protein sequence ID" value="QER66651.1"/>
    <property type="molecule type" value="Genomic_DNA"/>
</dbReference>
<organism evidence="2 3">
    <name type="scientific">Paucilactobacillus nenjiangensis</name>
    <dbReference type="NCBI Taxonomy" id="1296540"/>
    <lineage>
        <taxon>Bacteria</taxon>
        <taxon>Bacillati</taxon>
        <taxon>Bacillota</taxon>
        <taxon>Bacilli</taxon>
        <taxon>Lactobacillales</taxon>
        <taxon>Lactobacillaceae</taxon>
        <taxon>Paucilactobacillus</taxon>
    </lineage>
</organism>
<reference evidence="2 3" key="1">
    <citation type="submission" date="2019-09" db="EMBL/GenBank/DDBJ databases">
        <title>Complete Genome Sequence of Lactobacillus nenjiangensis SH-Y15, isolated from sauerkraut.</title>
        <authorList>
            <person name="Yang H."/>
        </authorList>
    </citation>
    <scope>NUCLEOTIDE SEQUENCE [LARGE SCALE GENOMIC DNA]</scope>
    <source>
        <strain evidence="2 3">SH-Y15</strain>
    </source>
</reference>
<feature type="compositionally biased region" description="Basic residues" evidence="1">
    <location>
        <begin position="353"/>
        <end position="366"/>
    </location>
</feature>
<dbReference type="Proteomes" id="UP000325295">
    <property type="component" value="Chromosome"/>
</dbReference>
<proteinExistence type="predicted"/>
<protein>
    <submittedName>
        <fullName evidence="2">Uncharacterized protein</fullName>
    </submittedName>
</protein>
<evidence type="ECO:0000313" key="3">
    <source>
        <dbReference type="Proteomes" id="UP000325295"/>
    </source>
</evidence>
<dbReference type="AlphaFoldDB" id="A0A5P1X2G0"/>
<dbReference type="OrthoDB" id="2323851at2"/>
<sequence length="366" mass="43198">MDYKLNTKHVKDFLKSKEFTRLSANQQKHADNILSRFNHYMEIDHQLDDQHWNGEAVAQNMVSEFIATREVDNKFGVAAPAVLNAYVKFLKLSNEQEILVTLNKRENIFRMQRSRLLGMNIDDFSTMVDQMIADDEWGPLERETREWVEALGKKDYFQKIPMDDSSKAVAINIFVEYVVDWSSTNVNNWPTNAIQFVVSYSLLLHPELDDRDLKYIVPLIKALFQYLFEIEQIDARHLETYNQALDQLAPFVVAMLKYTFADREVMILVNYVKSNHSQQQTPEQIDAWIATHPQEVDSMLLRLEPWRNDDTYDIQEDLEGEFSIVDVVERRDSREQQDKFNKQHKGNVIPFSQKKRNKKKKNKRKK</sequence>
<accession>A0A5P1X2G0</accession>
<evidence type="ECO:0000313" key="2">
    <source>
        <dbReference type="EMBL" id="QER66651.1"/>
    </source>
</evidence>
<keyword evidence="3" id="KW-1185">Reference proteome</keyword>
<evidence type="ECO:0000256" key="1">
    <source>
        <dbReference type="SAM" id="MobiDB-lite"/>
    </source>
</evidence>
<dbReference type="KEGG" id="lnn:F0161_01390"/>
<name>A0A5P1X2G0_9LACO</name>
<dbReference type="RefSeq" id="WP_150203328.1">
    <property type="nucleotide sequence ID" value="NZ_CP043939.1"/>
</dbReference>
<feature type="region of interest" description="Disordered" evidence="1">
    <location>
        <begin position="333"/>
        <end position="366"/>
    </location>
</feature>
<gene>
    <name evidence="2" type="ORF">F0161_01390</name>
</gene>